<dbReference type="RefSeq" id="WP_188360023.1">
    <property type="nucleotide sequence ID" value="NZ_BMDC01000003.1"/>
</dbReference>
<evidence type="ECO:0000313" key="2">
    <source>
        <dbReference type="EMBL" id="GGH65002.1"/>
    </source>
</evidence>
<dbReference type="CDD" id="cd19092">
    <property type="entry name" value="AKR_BsYcsN_EcYdhF-like"/>
    <property type="match status" value="1"/>
</dbReference>
<dbReference type="InterPro" id="IPR036812">
    <property type="entry name" value="NAD(P)_OxRdtase_dom_sf"/>
</dbReference>
<dbReference type="Gene3D" id="3.20.20.100">
    <property type="entry name" value="NADP-dependent oxidoreductase domain"/>
    <property type="match status" value="1"/>
</dbReference>
<gene>
    <name evidence="2" type="ORF">GCM10007359_17820</name>
</gene>
<feature type="domain" description="NADP-dependent oxidoreductase" evidence="1">
    <location>
        <begin position="18"/>
        <end position="307"/>
    </location>
</feature>
<sequence length="319" mass="34353">MRKIPFGPGARPVSQVISGQMRIADKSDSEIRALYDSARSAGIDFFDHADLYGFNSPAAAGAYHYCEQRFGSALGLSSADREEILLQTKTSIVIGETTYYDSSYEHIVASVDRSLAALKTDYLDVLLLHRPDALLEPEEVARAFDALESAGKVRSFGVSNYTPRQIELLKTAVTQPLVANQMQLSLTHAPVIAQGINANIAGASDSVVLDGGGLLDHARLAGITLQAWSPFQAGGEAGLIFDRNRFPSLNTLLDSLAAQYSVSPEAIAVSWITRHPAEIQVVLGTTSPDRLKSAAAGADIRLTRPEWYALFKAAGHRVP</sequence>
<evidence type="ECO:0000259" key="1">
    <source>
        <dbReference type="Pfam" id="PF00248"/>
    </source>
</evidence>
<name>A0A917IVP0_9MICC</name>
<protein>
    <submittedName>
        <fullName evidence="2">Aldo/keto reductase</fullName>
    </submittedName>
</protein>
<dbReference type="PANTHER" id="PTHR43364:SF1">
    <property type="entry name" value="OXIDOREDUCTASE YDHF"/>
    <property type="match status" value="1"/>
</dbReference>
<reference evidence="2 3" key="1">
    <citation type="journal article" date="2014" name="Int. J. Syst. Evol. Microbiol.">
        <title>Complete genome sequence of Corynebacterium casei LMG S-19264T (=DSM 44701T), isolated from a smear-ripened cheese.</title>
        <authorList>
            <consortium name="US DOE Joint Genome Institute (JGI-PGF)"/>
            <person name="Walter F."/>
            <person name="Albersmeier A."/>
            <person name="Kalinowski J."/>
            <person name="Ruckert C."/>
        </authorList>
    </citation>
    <scope>NUCLEOTIDE SEQUENCE [LARGE SCALE GENOMIC DNA]</scope>
    <source>
        <strain evidence="2 3">CCM 8669</strain>
    </source>
</reference>
<dbReference type="Pfam" id="PF00248">
    <property type="entry name" value="Aldo_ket_red"/>
    <property type="match status" value="1"/>
</dbReference>
<comment type="caution">
    <text evidence="2">The sequence shown here is derived from an EMBL/GenBank/DDBJ whole genome shotgun (WGS) entry which is preliminary data.</text>
</comment>
<dbReference type="AlphaFoldDB" id="A0A917IVP0"/>
<dbReference type="Proteomes" id="UP000600171">
    <property type="component" value="Unassembled WGS sequence"/>
</dbReference>
<organism evidence="2 3">
    <name type="scientific">Rothia aerolata</name>
    <dbReference type="NCBI Taxonomy" id="1812262"/>
    <lineage>
        <taxon>Bacteria</taxon>
        <taxon>Bacillati</taxon>
        <taxon>Actinomycetota</taxon>
        <taxon>Actinomycetes</taxon>
        <taxon>Micrococcales</taxon>
        <taxon>Micrococcaceae</taxon>
        <taxon>Rothia</taxon>
    </lineage>
</organism>
<dbReference type="PANTHER" id="PTHR43364">
    <property type="entry name" value="NADH-SPECIFIC METHYLGLYOXAL REDUCTASE-RELATED"/>
    <property type="match status" value="1"/>
</dbReference>
<dbReference type="InterPro" id="IPR023210">
    <property type="entry name" value="NADP_OxRdtase_dom"/>
</dbReference>
<dbReference type="InterPro" id="IPR050523">
    <property type="entry name" value="AKR_Detox_Biosynth"/>
</dbReference>
<proteinExistence type="predicted"/>
<dbReference type="GO" id="GO:0005829">
    <property type="term" value="C:cytosol"/>
    <property type="evidence" value="ECO:0007669"/>
    <property type="project" value="TreeGrafter"/>
</dbReference>
<accession>A0A917IVP0</accession>
<keyword evidence="3" id="KW-1185">Reference proteome</keyword>
<evidence type="ECO:0000313" key="3">
    <source>
        <dbReference type="Proteomes" id="UP000600171"/>
    </source>
</evidence>
<dbReference type="EMBL" id="BMDC01000003">
    <property type="protein sequence ID" value="GGH65002.1"/>
    <property type="molecule type" value="Genomic_DNA"/>
</dbReference>
<dbReference type="SUPFAM" id="SSF51430">
    <property type="entry name" value="NAD(P)-linked oxidoreductase"/>
    <property type="match status" value="1"/>
</dbReference>